<organism evidence="1 2">
    <name type="scientific">Romanomermis culicivorax</name>
    <name type="common">Nematode worm</name>
    <dbReference type="NCBI Taxonomy" id="13658"/>
    <lineage>
        <taxon>Eukaryota</taxon>
        <taxon>Metazoa</taxon>
        <taxon>Ecdysozoa</taxon>
        <taxon>Nematoda</taxon>
        <taxon>Enoplea</taxon>
        <taxon>Dorylaimia</taxon>
        <taxon>Mermithida</taxon>
        <taxon>Mermithoidea</taxon>
        <taxon>Mermithidae</taxon>
        <taxon>Romanomermis</taxon>
    </lineage>
</organism>
<sequence>MQTSTAPAMLNQIEILTGYVGLYWPQKWTRKFCGMGSVKKIKIK</sequence>
<accession>A0A915HRI0</accession>
<name>A0A915HRI0_ROMCU</name>
<dbReference type="AlphaFoldDB" id="A0A915HRI0"/>
<dbReference type="WBParaSite" id="nRc.2.0.1.t04131-RA">
    <property type="protein sequence ID" value="nRc.2.0.1.t04131-RA"/>
    <property type="gene ID" value="nRc.2.0.1.g04131"/>
</dbReference>
<dbReference type="Proteomes" id="UP000887565">
    <property type="component" value="Unplaced"/>
</dbReference>
<keyword evidence="1" id="KW-1185">Reference proteome</keyword>
<evidence type="ECO:0000313" key="2">
    <source>
        <dbReference type="WBParaSite" id="nRc.2.0.1.t04131-RA"/>
    </source>
</evidence>
<evidence type="ECO:0000313" key="1">
    <source>
        <dbReference type="Proteomes" id="UP000887565"/>
    </source>
</evidence>
<proteinExistence type="predicted"/>
<reference evidence="2" key="1">
    <citation type="submission" date="2022-11" db="UniProtKB">
        <authorList>
            <consortium name="WormBaseParasite"/>
        </authorList>
    </citation>
    <scope>IDENTIFICATION</scope>
</reference>
<protein>
    <submittedName>
        <fullName evidence="2">Uncharacterized protein</fullName>
    </submittedName>
</protein>